<dbReference type="Gene3D" id="3.60.10.10">
    <property type="entry name" value="Endonuclease/exonuclease/phosphatase"/>
    <property type="match status" value="1"/>
</dbReference>
<evidence type="ECO:0000313" key="2">
    <source>
        <dbReference type="Proteomes" id="UP000801492"/>
    </source>
</evidence>
<proteinExistence type="predicted"/>
<gene>
    <name evidence="1" type="ORF">ILUMI_12380</name>
</gene>
<organism evidence="1 2">
    <name type="scientific">Ignelater luminosus</name>
    <name type="common">Cucubano</name>
    <name type="synonym">Pyrophorus luminosus</name>
    <dbReference type="NCBI Taxonomy" id="2038154"/>
    <lineage>
        <taxon>Eukaryota</taxon>
        <taxon>Metazoa</taxon>
        <taxon>Ecdysozoa</taxon>
        <taxon>Arthropoda</taxon>
        <taxon>Hexapoda</taxon>
        <taxon>Insecta</taxon>
        <taxon>Pterygota</taxon>
        <taxon>Neoptera</taxon>
        <taxon>Endopterygota</taxon>
        <taxon>Coleoptera</taxon>
        <taxon>Polyphaga</taxon>
        <taxon>Elateriformia</taxon>
        <taxon>Elateroidea</taxon>
        <taxon>Elateridae</taxon>
        <taxon>Agrypninae</taxon>
        <taxon>Pyrophorini</taxon>
        <taxon>Ignelater</taxon>
    </lineage>
</organism>
<reference evidence="1" key="1">
    <citation type="submission" date="2019-08" db="EMBL/GenBank/DDBJ databases">
        <title>The genome of the North American firefly Photinus pyralis.</title>
        <authorList>
            <consortium name="Photinus pyralis genome working group"/>
            <person name="Fallon T.R."/>
            <person name="Sander Lower S.E."/>
            <person name="Weng J.-K."/>
        </authorList>
    </citation>
    <scope>NUCLEOTIDE SEQUENCE</scope>
    <source>
        <strain evidence="1">TRF0915ILg1</strain>
        <tissue evidence="1">Whole body</tissue>
    </source>
</reference>
<evidence type="ECO:0000313" key="1">
    <source>
        <dbReference type="EMBL" id="KAF2893796.1"/>
    </source>
</evidence>
<dbReference type="EMBL" id="VTPC01007659">
    <property type="protein sequence ID" value="KAF2893796.1"/>
    <property type="molecule type" value="Genomic_DNA"/>
</dbReference>
<name>A0A8K0CYA4_IGNLU</name>
<comment type="caution">
    <text evidence="1">The sequence shown here is derived from an EMBL/GenBank/DDBJ whole genome shotgun (WGS) entry which is preliminary data.</text>
</comment>
<dbReference type="InterPro" id="IPR036691">
    <property type="entry name" value="Endo/exonu/phosph_ase_sf"/>
</dbReference>
<keyword evidence="2" id="KW-1185">Reference proteome</keyword>
<protein>
    <submittedName>
        <fullName evidence="1">Uncharacterized protein</fullName>
    </submittedName>
</protein>
<dbReference type="OrthoDB" id="412793at2759"/>
<sequence length="109" mass="12120">MECEKHKRGEVEIIEEMKERNVSILEVTETKRKGTGSQMLEGGYTKYIWWSGVDNSTRAEAGVTNITCKAVTDKAIDVKMVTERIITTAVKIESEAHTLIVGYGPNDGN</sequence>
<dbReference type="AlphaFoldDB" id="A0A8K0CYA4"/>
<accession>A0A8K0CYA4</accession>
<dbReference type="Proteomes" id="UP000801492">
    <property type="component" value="Unassembled WGS sequence"/>
</dbReference>